<keyword evidence="9" id="KW-1185">Reference proteome</keyword>
<dbReference type="PROSITE" id="PS01358">
    <property type="entry name" value="ZF_RANBP2_1"/>
    <property type="match status" value="2"/>
</dbReference>
<dbReference type="SMART" id="SM00165">
    <property type="entry name" value="UBA"/>
    <property type="match status" value="1"/>
</dbReference>
<feature type="region of interest" description="Disordered" evidence="5">
    <location>
        <begin position="51"/>
        <end position="79"/>
    </location>
</feature>
<evidence type="ECO:0000313" key="9">
    <source>
        <dbReference type="Proteomes" id="UP001189429"/>
    </source>
</evidence>
<feature type="domain" description="RanBP2-type" evidence="7">
    <location>
        <begin position="86"/>
        <end position="115"/>
    </location>
</feature>
<dbReference type="SUPFAM" id="SSF90209">
    <property type="entry name" value="Ran binding protein zinc finger-like"/>
    <property type="match status" value="2"/>
</dbReference>
<evidence type="ECO:0000256" key="4">
    <source>
        <dbReference type="PROSITE-ProRule" id="PRU00322"/>
    </source>
</evidence>
<dbReference type="InterPro" id="IPR009060">
    <property type="entry name" value="UBA-like_sf"/>
</dbReference>
<dbReference type="Pfam" id="PF00641">
    <property type="entry name" value="Zn_ribbon_RanBP"/>
    <property type="match status" value="2"/>
</dbReference>
<sequence>MAADEGAWQCAACTLINEASRRRCSACEGPPPWACREENSSGVRVVLSPNSAEGQGAEATVTAQPGSSATGSPQCAPKRPRAEAAEEECWACSACTLVNEPGAQQCAACGGRRWVLPSSRAAPRSVPAASAALRAARRRAAAAPAVESHEVPVGEWAALPPAPEDGPAQASAHDRDLDIFSEAAGAPEPPDASGPLGAAAAGGAGGADRGGAELRPAWGTGGQPLFAGFSAAWGGADAPALDRDSPFDDAVGRLAVLGFDPTKCHLALQAANGNEELARDFLVQNT</sequence>
<reference evidence="8" key="1">
    <citation type="submission" date="2023-10" db="EMBL/GenBank/DDBJ databases">
        <authorList>
            <person name="Chen Y."/>
            <person name="Shah S."/>
            <person name="Dougan E. K."/>
            <person name="Thang M."/>
            <person name="Chan C."/>
        </authorList>
    </citation>
    <scope>NUCLEOTIDE SEQUENCE [LARGE SCALE GENOMIC DNA]</scope>
</reference>
<dbReference type="Pfam" id="PF00627">
    <property type="entry name" value="UBA"/>
    <property type="match status" value="1"/>
</dbReference>
<evidence type="ECO:0000259" key="6">
    <source>
        <dbReference type="PROSITE" id="PS50030"/>
    </source>
</evidence>
<proteinExistence type="predicted"/>
<dbReference type="SUPFAM" id="SSF46934">
    <property type="entry name" value="UBA-like"/>
    <property type="match status" value="1"/>
</dbReference>
<name>A0ABN9XK19_9DINO</name>
<feature type="compositionally biased region" description="Polar residues" evidence="5">
    <location>
        <begin position="61"/>
        <end position="73"/>
    </location>
</feature>
<dbReference type="PROSITE" id="PS50199">
    <property type="entry name" value="ZF_RANBP2_2"/>
    <property type="match status" value="2"/>
</dbReference>
<comment type="caution">
    <text evidence="8">The sequence shown here is derived from an EMBL/GenBank/DDBJ whole genome shotgun (WGS) entry which is preliminary data.</text>
</comment>
<evidence type="ECO:0000259" key="7">
    <source>
        <dbReference type="PROSITE" id="PS50199"/>
    </source>
</evidence>
<evidence type="ECO:0008006" key="10">
    <source>
        <dbReference type="Google" id="ProtNLM"/>
    </source>
</evidence>
<dbReference type="InterPro" id="IPR015940">
    <property type="entry name" value="UBA"/>
</dbReference>
<feature type="region of interest" description="Disordered" evidence="5">
    <location>
        <begin position="182"/>
        <end position="219"/>
    </location>
</feature>
<evidence type="ECO:0000256" key="1">
    <source>
        <dbReference type="ARBA" id="ARBA00022723"/>
    </source>
</evidence>
<dbReference type="InterPro" id="IPR001876">
    <property type="entry name" value="Znf_RanBP2"/>
</dbReference>
<organism evidence="8 9">
    <name type="scientific">Prorocentrum cordatum</name>
    <dbReference type="NCBI Taxonomy" id="2364126"/>
    <lineage>
        <taxon>Eukaryota</taxon>
        <taxon>Sar</taxon>
        <taxon>Alveolata</taxon>
        <taxon>Dinophyceae</taxon>
        <taxon>Prorocentrales</taxon>
        <taxon>Prorocentraceae</taxon>
        <taxon>Prorocentrum</taxon>
    </lineage>
</organism>
<evidence type="ECO:0000256" key="3">
    <source>
        <dbReference type="ARBA" id="ARBA00022833"/>
    </source>
</evidence>
<dbReference type="PROSITE" id="PS50030">
    <property type="entry name" value="UBA"/>
    <property type="match status" value="1"/>
</dbReference>
<feature type="domain" description="UBA" evidence="6">
    <location>
        <begin position="240"/>
        <end position="285"/>
    </location>
</feature>
<evidence type="ECO:0000256" key="5">
    <source>
        <dbReference type="SAM" id="MobiDB-lite"/>
    </source>
</evidence>
<feature type="domain" description="RanBP2-type" evidence="7">
    <location>
        <begin position="4"/>
        <end position="33"/>
    </location>
</feature>
<accession>A0ABN9XK19</accession>
<protein>
    <recommendedName>
        <fullName evidence="10">Ubiquitinyl hydrolase 1</fullName>
    </recommendedName>
</protein>
<evidence type="ECO:0000256" key="2">
    <source>
        <dbReference type="ARBA" id="ARBA00022771"/>
    </source>
</evidence>
<dbReference type="Gene3D" id="2.30.30.380">
    <property type="entry name" value="Zn-finger domain of Sec23/24"/>
    <property type="match status" value="1"/>
</dbReference>
<dbReference type="Proteomes" id="UP001189429">
    <property type="component" value="Unassembled WGS sequence"/>
</dbReference>
<dbReference type="Gene3D" id="4.10.1060.10">
    <property type="entry name" value="Zinc finger, RanBP2-type"/>
    <property type="match status" value="1"/>
</dbReference>
<feature type="compositionally biased region" description="Gly residues" evidence="5">
    <location>
        <begin position="200"/>
        <end position="209"/>
    </location>
</feature>
<gene>
    <name evidence="8" type="ORF">PCOR1329_LOCUS76345</name>
</gene>
<dbReference type="InterPro" id="IPR036443">
    <property type="entry name" value="Znf_RanBP2_sf"/>
</dbReference>
<dbReference type="Gene3D" id="1.10.8.10">
    <property type="entry name" value="DNA helicase RuvA subunit, C-terminal domain"/>
    <property type="match status" value="1"/>
</dbReference>
<keyword evidence="3" id="KW-0862">Zinc</keyword>
<keyword evidence="2 4" id="KW-0863">Zinc-finger</keyword>
<dbReference type="SMART" id="SM00547">
    <property type="entry name" value="ZnF_RBZ"/>
    <property type="match status" value="2"/>
</dbReference>
<dbReference type="EMBL" id="CAUYUJ010020484">
    <property type="protein sequence ID" value="CAK0898512.1"/>
    <property type="molecule type" value="Genomic_DNA"/>
</dbReference>
<keyword evidence="1" id="KW-0479">Metal-binding</keyword>
<evidence type="ECO:0000313" key="8">
    <source>
        <dbReference type="EMBL" id="CAK0898512.1"/>
    </source>
</evidence>